<evidence type="ECO:0000313" key="10">
    <source>
        <dbReference type="EMBL" id="MTS50889.1"/>
    </source>
</evidence>
<organism evidence="10 12">
    <name type="scientific">Ruthenibacterium lactatiformans</name>
    <dbReference type="NCBI Taxonomy" id="1550024"/>
    <lineage>
        <taxon>Bacteria</taxon>
        <taxon>Bacillati</taxon>
        <taxon>Bacillota</taxon>
        <taxon>Clostridia</taxon>
        <taxon>Eubacteriales</taxon>
        <taxon>Oscillospiraceae</taxon>
        <taxon>Ruthenibacterium</taxon>
    </lineage>
</organism>
<dbReference type="GO" id="GO:0003677">
    <property type="term" value="F:DNA binding"/>
    <property type="evidence" value="ECO:0007669"/>
    <property type="project" value="UniProtKB-KW"/>
</dbReference>
<dbReference type="Pfam" id="PF04542">
    <property type="entry name" value="Sigma70_r2"/>
    <property type="match status" value="1"/>
</dbReference>
<dbReference type="AlphaFoldDB" id="A0A6I3QDE6"/>
<dbReference type="InterPro" id="IPR014284">
    <property type="entry name" value="RNA_pol_sigma-70_dom"/>
</dbReference>
<evidence type="ECO:0000259" key="7">
    <source>
        <dbReference type="Pfam" id="PF04542"/>
    </source>
</evidence>
<sequence length="178" mass="20789">MKFDKTAQQRFTDLYKRYYKLMYHVAFEVLHNRVTTEDVVHTSCVRVLEHFSQVSAIDSPQTRNFVAIITKRIALTECSRMKREVPADVPTELENFDDLHETPVVAVERRDAQTALLMEIRRLGAEDQDILMLKYDNKFTVVQIAQALNMDAQVVKKRLQRIRARLKSALEEKGYDTI</sequence>
<evidence type="ECO:0000256" key="6">
    <source>
        <dbReference type="SAM" id="Coils"/>
    </source>
</evidence>
<dbReference type="InterPro" id="IPR013324">
    <property type="entry name" value="RNA_pol_sigma_r3/r4-like"/>
</dbReference>
<evidence type="ECO:0000313" key="12">
    <source>
        <dbReference type="Proteomes" id="UP000449193"/>
    </source>
</evidence>
<evidence type="ECO:0000259" key="8">
    <source>
        <dbReference type="Pfam" id="PF08281"/>
    </source>
</evidence>
<dbReference type="PANTHER" id="PTHR43133">
    <property type="entry name" value="RNA POLYMERASE ECF-TYPE SIGMA FACTO"/>
    <property type="match status" value="1"/>
</dbReference>
<evidence type="ECO:0000256" key="5">
    <source>
        <dbReference type="ARBA" id="ARBA00023163"/>
    </source>
</evidence>
<keyword evidence="6" id="KW-0175">Coiled coil</keyword>
<dbReference type="GO" id="GO:0016987">
    <property type="term" value="F:sigma factor activity"/>
    <property type="evidence" value="ECO:0007669"/>
    <property type="project" value="UniProtKB-KW"/>
</dbReference>
<reference evidence="10 12" key="1">
    <citation type="journal article" date="2019" name="Nat. Med.">
        <title>A library of human gut bacterial isolates paired with longitudinal multiomics data enables mechanistic microbiome research.</title>
        <authorList>
            <person name="Poyet M."/>
            <person name="Groussin M."/>
            <person name="Gibbons S.M."/>
            <person name="Avila-Pacheco J."/>
            <person name="Jiang X."/>
            <person name="Kearney S.M."/>
            <person name="Perrotta A.R."/>
            <person name="Berdy B."/>
            <person name="Zhao S."/>
            <person name="Lieberman T.D."/>
            <person name="Swanson P.K."/>
            <person name="Smith M."/>
            <person name="Roesemann S."/>
            <person name="Alexander J.E."/>
            <person name="Rich S.A."/>
            <person name="Livny J."/>
            <person name="Vlamakis H."/>
            <person name="Clish C."/>
            <person name="Bullock K."/>
            <person name="Deik A."/>
            <person name="Scott J."/>
            <person name="Pierce K.A."/>
            <person name="Xavier R.J."/>
            <person name="Alm E.J."/>
        </authorList>
    </citation>
    <scope>NUCLEOTIDE SEQUENCE [LARGE SCALE GENOMIC DNA]</scope>
    <source>
        <strain evidence="10 12">BIOML-A7</strain>
    </source>
</reference>
<comment type="similarity">
    <text evidence="1">Belongs to the sigma-70 factor family. ECF subfamily.</text>
</comment>
<evidence type="ECO:0000313" key="11">
    <source>
        <dbReference type="Proteomes" id="UP000431913"/>
    </source>
</evidence>
<dbReference type="RefSeq" id="WP_082052224.1">
    <property type="nucleotide sequence ID" value="NZ_CATXDA010000125.1"/>
</dbReference>
<reference evidence="9 11" key="2">
    <citation type="submission" date="2019-08" db="EMBL/GenBank/DDBJ databases">
        <title>In-depth cultivation of the pig gut microbiome towards novel bacterial diversity and tailored functional studies.</title>
        <authorList>
            <person name="Wylensek D."/>
            <person name="Hitch T.C.A."/>
            <person name="Clavel T."/>
        </authorList>
    </citation>
    <scope>NUCLEOTIDE SEQUENCE [LARGE SCALE GENOMIC DNA]</scope>
    <source>
        <strain evidence="9 11">WCA3-601-WT-6J</strain>
    </source>
</reference>
<dbReference type="Gene3D" id="1.10.1740.10">
    <property type="match status" value="1"/>
</dbReference>
<dbReference type="InterPro" id="IPR036388">
    <property type="entry name" value="WH-like_DNA-bd_sf"/>
</dbReference>
<evidence type="ECO:0000256" key="4">
    <source>
        <dbReference type="ARBA" id="ARBA00023125"/>
    </source>
</evidence>
<proteinExistence type="inferred from homology"/>
<dbReference type="EMBL" id="VUNJ01000008">
    <property type="protein sequence ID" value="MST92051.1"/>
    <property type="molecule type" value="Genomic_DNA"/>
</dbReference>
<evidence type="ECO:0000256" key="3">
    <source>
        <dbReference type="ARBA" id="ARBA00023082"/>
    </source>
</evidence>
<dbReference type="InterPro" id="IPR007627">
    <property type="entry name" value="RNA_pol_sigma70_r2"/>
</dbReference>
<keyword evidence="5" id="KW-0804">Transcription</keyword>
<dbReference type="GO" id="GO:0006352">
    <property type="term" value="P:DNA-templated transcription initiation"/>
    <property type="evidence" value="ECO:0007669"/>
    <property type="project" value="InterPro"/>
</dbReference>
<name>A0A6I3QDE6_9FIRM</name>
<dbReference type="Pfam" id="PF08281">
    <property type="entry name" value="Sigma70_r4_2"/>
    <property type="match status" value="1"/>
</dbReference>
<accession>A0A6I3QDE6</accession>
<dbReference type="Proteomes" id="UP000431913">
    <property type="component" value="Unassembled WGS sequence"/>
</dbReference>
<dbReference type="InterPro" id="IPR013325">
    <property type="entry name" value="RNA_pol_sigma_r2"/>
</dbReference>
<gene>
    <name evidence="9" type="ORF">FYJ76_08895</name>
    <name evidence="10" type="ORF">GMD52_04950</name>
</gene>
<dbReference type="GeneID" id="42858837"/>
<dbReference type="PANTHER" id="PTHR43133:SF8">
    <property type="entry name" value="RNA POLYMERASE SIGMA FACTOR HI_1459-RELATED"/>
    <property type="match status" value="1"/>
</dbReference>
<dbReference type="Gene3D" id="1.10.10.10">
    <property type="entry name" value="Winged helix-like DNA-binding domain superfamily/Winged helix DNA-binding domain"/>
    <property type="match status" value="1"/>
</dbReference>
<feature type="domain" description="RNA polymerase sigma factor 70 region 4 type 2" evidence="8">
    <location>
        <begin position="115"/>
        <end position="166"/>
    </location>
</feature>
<evidence type="ECO:0000313" key="9">
    <source>
        <dbReference type="EMBL" id="MST92051.1"/>
    </source>
</evidence>
<dbReference type="NCBIfam" id="TIGR02937">
    <property type="entry name" value="sigma70-ECF"/>
    <property type="match status" value="1"/>
</dbReference>
<dbReference type="SUPFAM" id="SSF88946">
    <property type="entry name" value="Sigma2 domain of RNA polymerase sigma factors"/>
    <property type="match status" value="1"/>
</dbReference>
<comment type="caution">
    <text evidence="10">The sequence shown here is derived from an EMBL/GenBank/DDBJ whole genome shotgun (WGS) entry which is preliminary data.</text>
</comment>
<dbReference type="Proteomes" id="UP000449193">
    <property type="component" value="Unassembled WGS sequence"/>
</dbReference>
<keyword evidence="2" id="KW-0805">Transcription regulation</keyword>
<dbReference type="InterPro" id="IPR013249">
    <property type="entry name" value="RNA_pol_sigma70_r4_t2"/>
</dbReference>
<dbReference type="EMBL" id="WMZR01000005">
    <property type="protein sequence ID" value="MTS50889.1"/>
    <property type="molecule type" value="Genomic_DNA"/>
</dbReference>
<feature type="domain" description="RNA polymerase sigma-70 region 2" evidence="7">
    <location>
        <begin position="14"/>
        <end position="82"/>
    </location>
</feature>
<keyword evidence="3" id="KW-0731">Sigma factor</keyword>
<dbReference type="InterPro" id="IPR039425">
    <property type="entry name" value="RNA_pol_sigma-70-like"/>
</dbReference>
<evidence type="ECO:0000256" key="1">
    <source>
        <dbReference type="ARBA" id="ARBA00010641"/>
    </source>
</evidence>
<keyword evidence="4" id="KW-0238">DNA-binding</keyword>
<dbReference type="SUPFAM" id="SSF88659">
    <property type="entry name" value="Sigma3 and sigma4 domains of RNA polymerase sigma factors"/>
    <property type="match status" value="1"/>
</dbReference>
<feature type="coiled-coil region" evidence="6">
    <location>
        <begin position="145"/>
        <end position="172"/>
    </location>
</feature>
<evidence type="ECO:0000256" key="2">
    <source>
        <dbReference type="ARBA" id="ARBA00023015"/>
    </source>
</evidence>
<protein>
    <submittedName>
        <fullName evidence="10">Sigma-70 family RNA polymerase sigma factor</fullName>
    </submittedName>
</protein>